<dbReference type="PANTHER" id="PTHR11214:SF3">
    <property type="entry name" value="BETA-1,3-GALACTOSYLTRANSFERASE 6"/>
    <property type="match status" value="1"/>
</dbReference>
<dbReference type="InterPro" id="IPR002659">
    <property type="entry name" value="Glyco_trans_31"/>
</dbReference>
<dbReference type="Proteomes" id="UP001061958">
    <property type="component" value="Unassembled WGS sequence"/>
</dbReference>
<accession>A0A9C7UT84</accession>
<dbReference type="GO" id="GO:0000139">
    <property type="term" value="C:Golgi membrane"/>
    <property type="evidence" value="ECO:0007669"/>
    <property type="project" value="UniProtKB-SubCell"/>
</dbReference>
<name>A0A9C7UT84_9RHOD</name>
<dbReference type="Gene3D" id="3.90.550.50">
    <property type="match status" value="1"/>
</dbReference>
<protein>
    <recommendedName>
        <fullName evidence="10">Hexosyltransferase</fullName>
        <ecNumber evidence="10">2.4.1.-</ecNumber>
    </recommendedName>
</protein>
<evidence type="ECO:0000256" key="7">
    <source>
        <dbReference type="ARBA" id="ARBA00022989"/>
    </source>
</evidence>
<dbReference type="AlphaFoldDB" id="A0A9C7UT84"/>
<evidence type="ECO:0000256" key="10">
    <source>
        <dbReference type="RuleBase" id="RU363063"/>
    </source>
</evidence>
<dbReference type="Pfam" id="PF01762">
    <property type="entry name" value="Galactosyl_T"/>
    <property type="match status" value="1"/>
</dbReference>
<proteinExistence type="inferred from homology"/>
<evidence type="ECO:0000313" key="12">
    <source>
        <dbReference type="Proteomes" id="UP001061958"/>
    </source>
</evidence>
<gene>
    <name evidence="11" type="ORF">GpartN1_g6213.t1</name>
</gene>
<reference evidence="11" key="1">
    <citation type="journal article" date="2022" name="Proc. Natl. Acad. Sci. U.S.A.">
        <title>Life cycle and functional genomics of the unicellular red alga Galdieria for elucidating algal and plant evolution and industrial use.</title>
        <authorList>
            <person name="Hirooka S."/>
            <person name="Itabashi T."/>
            <person name="Ichinose T.M."/>
            <person name="Onuma R."/>
            <person name="Fujiwara T."/>
            <person name="Yamashita S."/>
            <person name="Jong L.W."/>
            <person name="Tomita R."/>
            <person name="Iwane A.H."/>
            <person name="Miyagishima S.Y."/>
        </authorList>
    </citation>
    <scope>NUCLEOTIDE SEQUENCE</scope>
    <source>
        <strain evidence="11">NBRC 102759</strain>
    </source>
</reference>
<dbReference type="GO" id="GO:0006493">
    <property type="term" value="P:protein O-linked glycosylation"/>
    <property type="evidence" value="ECO:0007669"/>
    <property type="project" value="TreeGrafter"/>
</dbReference>
<keyword evidence="8 10" id="KW-0333">Golgi apparatus</keyword>
<evidence type="ECO:0000256" key="6">
    <source>
        <dbReference type="ARBA" id="ARBA00022968"/>
    </source>
</evidence>
<evidence type="ECO:0000256" key="5">
    <source>
        <dbReference type="ARBA" id="ARBA00022692"/>
    </source>
</evidence>
<reference evidence="11" key="2">
    <citation type="submission" date="2022-01" db="EMBL/GenBank/DDBJ databases">
        <authorList>
            <person name="Hirooka S."/>
            <person name="Miyagishima S.Y."/>
        </authorList>
    </citation>
    <scope>NUCLEOTIDE SEQUENCE</scope>
    <source>
        <strain evidence="11">NBRC 102759</strain>
    </source>
</reference>
<sequence length="434" mass="50624">MVKFMDTRVYIKIYRRLRQKRYLSLAIIWFILGFFCICMFLAQSRNKPKAQTASEQEHSNASEPEYSQKDFSSIEKFSSHGNNISGTGAQPNDVANIKQDYQVEEKREVNSQTVPILEDDRYKPQYKENEDLFLFIAITTDHKNFQARQAVRETWLQFPRIPSWEAYFFVMQSPNNTLQRMVEEEAKQFNDIIILPYWETYANLTLKTLSLMEWVDQNINATFTFKSDDDAYVNVPRLVLWLLKKPSQRFYSGGVNKNSKPVRIKGHKWYVSYDEYPYQYYPDYCIGNGYVVSSDLVSILANCLPENLSCTNDYPSCVPRKSCNVPLQFYRVIGLEDITVAIILKGSAGVECVHGDGKFINEPYFYCNTKYSPRCLMGLKEPEDQNVICNPRYEVFFIHRVVPEQMYRYHFNGPGIGANIKMCKNSSFSSYPLL</sequence>
<dbReference type="EMBL" id="BQMJ01000055">
    <property type="protein sequence ID" value="GJQ14422.1"/>
    <property type="molecule type" value="Genomic_DNA"/>
</dbReference>
<comment type="similarity">
    <text evidence="2 10">Belongs to the glycosyltransferase 31 family.</text>
</comment>
<comment type="subcellular location">
    <subcellularLocation>
        <location evidence="1 10">Golgi apparatus membrane</location>
        <topology evidence="1 10">Single-pass type II membrane protein</topology>
    </subcellularLocation>
</comment>
<evidence type="ECO:0000256" key="4">
    <source>
        <dbReference type="ARBA" id="ARBA00022679"/>
    </source>
</evidence>
<evidence type="ECO:0000256" key="3">
    <source>
        <dbReference type="ARBA" id="ARBA00022676"/>
    </source>
</evidence>
<evidence type="ECO:0000256" key="8">
    <source>
        <dbReference type="ARBA" id="ARBA00023034"/>
    </source>
</evidence>
<organism evidence="11 12">
    <name type="scientific">Galdieria partita</name>
    <dbReference type="NCBI Taxonomy" id="83374"/>
    <lineage>
        <taxon>Eukaryota</taxon>
        <taxon>Rhodophyta</taxon>
        <taxon>Bangiophyceae</taxon>
        <taxon>Galdieriales</taxon>
        <taxon>Galdieriaceae</taxon>
        <taxon>Galdieria</taxon>
    </lineage>
</organism>
<evidence type="ECO:0000256" key="9">
    <source>
        <dbReference type="ARBA" id="ARBA00023136"/>
    </source>
</evidence>
<keyword evidence="6 10" id="KW-0735">Signal-anchor</keyword>
<feature type="transmembrane region" description="Helical" evidence="10">
    <location>
        <begin position="21"/>
        <end position="42"/>
    </location>
</feature>
<dbReference type="OrthoDB" id="5957813at2759"/>
<keyword evidence="5 10" id="KW-0812">Transmembrane</keyword>
<dbReference type="PANTHER" id="PTHR11214">
    <property type="entry name" value="BETA-1,3-N-ACETYLGLUCOSAMINYLTRANSFERASE"/>
    <property type="match status" value="1"/>
</dbReference>
<comment type="caution">
    <text evidence="11">The sequence shown here is derived from an EMBL/GenBank/DDBJ whole genome shotgun (WGS) entry which is preliminary data.</text>
</comment>
<evidence type="ECO:0000256" key="2">
    <source>
        <dbReference type="ARBA" id="ARBA00008661"/>
    </source>
</evidence>
<dbReference type="GO" id="GO:0016758">
    <property type="term" value="F:hexosyltransferase activity"/>
    <property type="evidence" value="ECO:0007669"/>
    <property type="project" value="InterPro"/>
</dbReference>
<dbReference type="EC" id="2.4.1.-" evidence="10"/>
<keyword evidence="12" id="KW-1185">Reference proteome</keyword>
<keyword evidence="9 10" id="KW-0472">Membrane</keyword>
<keyword evidence="4" id="KW-0808">Transferase</keyword>
<evidence type="ECO:0000256" key="1">
    <source>
        <dbReference type="ARBA" id="ARBA00004323"/>
    </source>
</evidence>
<keyword evidence="7 10" id="KW-1133">Transmembrane helix</keyword>
<keyword evidence="3 10" id="KW-0328">Glycosyltransferase</keyword>
<evidence type="ECO:0000313" key="11">
    <source>
        <dbReference type="EMBL" id="GJQ14422.1"/>
    </source>
</evidence>